<dbReference type="RefSeq" id="WP_113824738.1">
    <property type="nucleotide sequence ID" value="NZ_QOCE01000043.1"/>
</dbReference>
<dbReference type="InterPro" id="IPR011330">
    <property type="entry name" value="Glyco_hydro/deAcase_b/a-brl"/>
</dbReference>
<evidence type="ECO:0000256" key="1">
    <source>
        <dbReference type="SAM" id="MobiDB-lite"/>
    </source>
</evidence>
<dbReference type="CDD" id="cd10936">
    <property type="entry name" value="CE4_DAC2"/>
    <property type="match status" value="1"/>
</dbReference>
<evidence type="ECO:0000313" key="3">
    <source>
        <dbReference type="Proteomes" id="UP000252706"/>
    </source>
</evidence>
<organism evidence="2 3">
    <name type="scientific">Phaeobacter gallaeciensis</name>
    <dbReference type="NCBI Taxonomy" id="60890"/>
    <lineage>
        <taxon>Bacteria</taxon>
        <taxon>Pseudomonadati</taxon>
        <taxon>Pseudomonadota</taxon>
        <taxon>Alphaproteobacteria</taxon>
        <taxon>Rhodobacterales</taxon>
        <taxon>Roseobacteraceae</taxon>
        <taxon>Phaeobacter</taxon>
    </lineage>
</organism>
<dbReference type="OrthoDB" id="7658418at2"/>
<dbReference type="Pfam" id="PF04748">
    <property type="entry name" value="Polysacc_deac_2"/>
    <property type="match status" value="1"/>
</dbReference>
<dbReference type="GO" id="GO:0005975">
    <property type="term" value="P:carbohydrate metabolic process"/>
    <property type="evidence" value="ECO:0007669"/>
    <property type="project" value="InterPro"/>
</dbReference>
<evidence type="ECO:0000313" key="2">
    <source>
        <dbReference type="EMBL" id="RBW51708.1"/>
    </source>
</evidence>
<dbReference type="Gene3D" id="3.20.20.370">
    <property type="entry name" value="Glycoside hydrolase/deacetylase"/>
    <property type="match status" value="1"/>
</dbReference>
<feature type="region of interest" description="Disordered" evidence="1">
    <location>
        <begin position="28"/>
        <end position="209"/>
    </location>
</feature>
<accession>A0A366WNC1</accession>
<comment type="caution">
    <text evidence="2">The sequence shown here is derived from an EMBL/GenBank/DDBJ whole genome shotgun (WGS) entry which is preliminary data.</text>
</comment>
<name>A0A366WNC1_9RHOB</name>
<gene>
    <name evidence="2" type="ORF">DS909_17360</name>
</gene>
<proteinExistence type="predicted"/>
<protein>
    <recommendedName>
        <fullName evidence="4">Polysaccharide deacteylase family 2 protein</fullName>
    </recommendedName>
</protein>
<dbReference type="InterPro" id="IPR006837">
    <property type="entry name" value="Divergent_DAC"/>
</dbReference>
<dbReference type="SUPFAM" id="SSF88713">
    <property type="entry name" value="Glycoside hydrolase/deacetylase"/>
    <property type="match status" value="1"/>
</dbReference>
<dbReference type="EMBL" id="QOCE01000043">
    <property type="protein sequence ID" value="RBW51708.1"/>
    <property type="molecule type" value="Genomic_DNA"/>
</dbReference>
<dbReference type="Proteomes" id="UP000252706">
    <property type="component" value="Unassembled WGS sequence"/>
</dbReference>
<feature type="compositionally biased region" description="Polar residues" evidence="1">
    <location>
        <begin position="195"/>
        <end position="209"/>
    </location>
</feature>
<reference evidence="2 3" key="1">
    <citation type="submission" date="2018-07" db="EMBL/GenBank/DDBJ databases">
        <title>Modular assembly of carbohydrate-degrading microbial communities in the ocean.</title>
        <authorList>
            <person name="Enke T.N."/>
            <person name="Datta M.S."/>
            <person name="Schwartzman J.A."/>
            <person name="Cermak N."/>
            <person name="Schmitz D.A."/>
            <person name="Barrere J."/>
            <person name="Cordero O.X."/>
        </authorList>
    </citation>
    <scope>NUCLEOTIDE SEQUENCE [LARGE SCALE GENOMIC DNA]</scope>
    <source>
        <strain evidence="2 3">C3M10</strain>
    </source>
</reference>
<sequence>MGGFFGGALTGILVVGSVSAYVSLTSPLPVRPDVSSVAPATTGGESSEPDTGGSGVDPAGQDADLVELAPRAPVETEQPSDSLNSLDSEITEPGDKPKVGAVTGALDKPDTASTASVTVETEAPVMSSAPGEAPSVPTDEAELAVSKDQPAQPLTPDVSETGSGLESPVEAEADPVIASQPDADLSTEEVAAPTPATQSDQAPSVDTQSSAVIPVNESPAPQTSDAAPEIAALPQIGSDEISTVRPQIGTPVVPLTERNTVPVATGETATALNPEERPIEMYAEPFDNPENKPLMAIVLMDDAKGLGAEALQDFPYPLSFAIDPTDPLAKEKMARYRESGFEVVLLADLPAAATAQDAEVSLSVWVDALPETVAILEGTKSGIQGNRELSGQVSAILGDTGRGLITQDNGLNTVQKLAVRAGVPAAVVFRDFDGAGQTPTIMRRFLDQAAFRAGQEGAVIMLGRVRPDTVSALLLWGLQDRVSRVALAPVSAVLTRE</sequence>
<dbReference type="AlphaFoldDB" id="A0A366WNC1"/>
<feature type="compositionally biased region" description="Polar residues" evidence="1">
    <location>
        <begin position="77"/>
        <end position="88"/>
    </location>
</feature>
<evidence type="ECO:0008006" key="4">
    <source>
        <dbReference type="Google" id="ProtNLM"/>
    </source>
</evidence>